<protein>
    <submittedName>
        <fullName evidence="2">Uncharacterized protein</fullName>
    </submittedName>
</protein>
<evidence type="ECO:0000256" key="1">
    <source>
        <dbReference type="SAM" id="MobiDB-lite"/>
    </source>
</evidence>
<dbReference type="AlphaFoldDB" id="A0A9N7Z4Z1"/>
<keyword evidence="3" id="KW-1185">Reference proteome</keyword>
<feature type="region of interest" description="Disordered" evidence="1">
    <location>
        <begin position="126"/>
        <end position="171"/>
    </location>
</feature>
<proteinExistence type="predicted"/>
<evidence type="ECO:0000313" key="3">
    <source>
        <dbReference type="Proteomes" id="UP001153269"/>
    </source>
</evidence>
<name>A0A9N7Z4Z1_PLEPL</name>
<reference evidence="2" key="1">
    <citation type="submission" date="2020-03" db="EMBL/GenBank/DDBJ databases">
        <authorList>
            <person name="Weist P."/>
        </authorList>
    </citation>
    <scope>NUCLEOTIDE SEQUENCE</scope>
</reference>
<sequence>MTANQLLPAARPRLSREHLLHQNPRRVLTHAGDPGSFLKSPHELIKHELYEAPSSDTISVPVCRHHVRTSRHVSRAGSLADRPTNPDPPLAPLSATDEIYNSQKTDHSFSALRSSWSDCYYCVTQRSPPTPPNRPPTPREPTPASLKECTEQHFESSTAERGGGWGGSGEELRRRGIEQTCCSALHRGGGEVTLIYRDTEPEAEPSPMECEAEFGVKSRSELETRDRAVDNLLSLPGGFTEAERSIHPAEG</sequence>
<feature type="compositionally biased region" description="Pro residues" evidence="1">
    <location>
        <begin position="128"/>
        <end position="141"/>
    </location>
</feature>
<accession>A0A9N7Z4Z1</accession>
<evidence type="ECO:0000313" key="2">
    <source>
        <dbReference type="EMBL" id="CAB1455758.1"/>
    </source>
</evidence>
<gene>
    <name evidence="2" type="ORF">PLEPLA_LOCUS43539</name>
</gene>
<dbReference type="EMBL" id="CADEAL010004269">
    <property type="protein sequence ID" value="CAB1455758.1"/>
    <property type="molecule type" value="Genomic_DNA"/>
</dbReference>
<organism evidence="2 3">
    <name type="scientific">Pleuronectes platessa</name>
    <name type="common">European plaice</name>
    <dbReference type="NCBI Taxonomy" id="8262"/>
    <lineage>
        <taxon>Eukaryota</taxon>
        <taxon>Metazoa</taxon>
        <taxon>Chordata</taxon>
        <taxon>Craniata</taxon>
        <taxon>Vertebrata</taxon>
        <taxon>Euteleostomi</taxon>
        <taxon>Actinopterygii</taxon>
        <taxon>Neopterygii</taxon>
        <taxon>Teleostei</taxon>
        <taxon>Neoteleostei</taxon>
        <taxon>Acanthomorphata</taxon>
        <taxon>Carangaria</taxon>
        <taxon>Pleuronectiformes</taxon>
        <taxon>Pleuronectoidei</taxon>
        <taxon>Pleuronectidae</taxon>
        <taxon>Pleuronectes</taxon>
    </lineage>
</organism>
<comment type="caution">
    <text evidence="2">The sequence shown here is derived from an EMBL/GenBank/DDBJ whole genome shotgun (WGS) entry which is preliminary data.</text>
</comment>
<feature type="region of interest" description="Disordered" evidence="1">
    <location>
        <begin position="71"/>
        <end position="95"/>
    </location>
</feature>
<dbReference type="Proteomes" id="UP001153269">
    <property type="component" value="Unassembled WGS sequence"/>
</dbReference>